<dbReference type="Pfam" id="PF09413">
    <property type="entry name" value="DUF2007"/>
    <property type="match status" value="1"/>
</dbReference>
<proteinExistence type="predicted"/>
<dbReference type="EMBL" id="NEVL01000005">
    <property type="protein sequence ID" value="OZI29221.1"/>
    <property type="molecule type" value="Genomic_DNA"/>
</dbReference>
<feature type="domain" description="DUF2007" evidence="1">
    <location>
        <begin position="1"/>
        <end position="67"/>
    </location>
</feature>
<gene>
    <name evidence="2" type="ORF">CEG14_21605</name>
</gene>
<evidence type="ECO:0000259" key="1">
    <source>
        <dbReference type="Pfam" id="PF09413"/>
    </source>
</evidence>
<sequence length="101" mass="11112">MIRLARAPSLLLAQHWVNLLAQARIPCELHNQYLQGALGEIPVDQCGPEVWIEHERDLEAARALIHEGAPAGALPWHCAGCGERLEPQFTVCWQCGAARPA</sequence>
<protein>
    <recommendedName>
        <fullName evidence="1">DUF2007 domain-containing protein</fullName>
    </recommendedName>
</protein>
<evidence type="ECO:0000313" key="2">
    <source>
        <dbReference type="EMBL" id="OZI29221.1"/>
    </source>
</evidence>
<comment type="caution">
    <text evidence="2">The sequence shown here is derived from an EMBL/GenBank/DDBJ whole genome shotgun (WGS) entry which is preliminary data.</text>
</comment>
<accession>A0A261RWE7</accession>
<dbReference type="OrthoDB" id="9814654at2"/>
<evidence type="ECO:0000313" key="3">
    <source>
        <dbReference type="Proteomes" id="UP000217005"/>
    </source>
</evidence>
<reference evidence="2 3" key="1">
    <citation type="submission" date="2017-05" db="EMBL/GenBank/DDBJ databases">
        <title>Complete and WGS of Bordetella genogroups.</title>
        <authorList>
            <person name="Spilker T."/>
            <person name="LiPuma J."/>
        </authorList>
    </citation>
    <scope>NUCLEOTIDE SEQUENCE [LARGE SCALE GENOMIC DNA]</scope>
    <source>
        <strain evidence="2 3">AU17610</strain>
    </source>
</reference>
<name>A0A261RWE7_9BORD</name>
<dbReference type="RefSeq" id="WP_094828458.1">
    <property type="nucleotide sequence ID" value="NZ_NEVL01000005.1"/>
</dbReference>
<dbReference type="Proteomes" id="UP000217005">
    <property type="component" value="Unassembled WGS sequence"/>
</dbReference>
<organism evidence="2 3">
    <name type="scientific">Bordetella genomosp. 1</name>
    <dbReference type="NCBI Taxonomy" id="1395607"/>
    <lineage>
        <taxon>Bacteria</taxon>
        <taxon>Pseudomonadati</taxon>
        <taxon>Pseudomonadota</taxon>
        <taxon>Betaproteobacteria</taxon>
        <taxon>Burkholderiales</taxon>
        <taxon>Alcaligenaceae</taxon>
        <taxon>Bordetella</taxon>
    </lineage>
</organism>
<dbReference type="AlphaFoldDB" id="A0A261RWE7"/>
<dbReference type="InterPro" id="IPR018551">
    <property type="entry name" value="DUF2007"/>
</dbReference>